<dbReference type="PANTHER" id="PTHR20275:SF0">
    <property type="entry name" value="NAD KINASE"/>
    <property type="match status" value="1"/>
</dbReference>
<dbReference type="GO" id="GO:0046872">
    <property type="term" value="F:metal ion binding"/>
    <property type="evidence" value="ECO:0007669"/>
    <property type="project" value="UniProtKB-UniRule"/>
</dbReference>
<comment type="subcellular location">
    <subcellularLocation>
        <location evidence="6">Cytoplasm</location>
    </subcellularLocation>
</comment>
<feature type="binding site" evidence="6">
    <location>
        <begin position="54"/>
        <end position="55"/>
    </location>
    <ligand>
        <name>NAD(+)</name>
        <dbReference type="ChEBI" id="CHEBI:57540"/>
    </ligand>
</feature>
<feature type="active site" description="Proton acceptor" evidence="6">
    <location>
        <position position="54"/>
    </location>
</feature>
<comment type="cofactor">
    <cofactor evidence="6">
        <name>a divalent metal cation</name>
        <dbReference type="ChEBI" id="CHEBI:60240"/>
    </cofactor>
</comment>
<dbReference type="EC" id="2.7.1.23" evidence="6"/>
<dbReference type="GO" id="GO:0019674">
    <property type="term" value="P:NAD+ metabolic process"/>
    <property type="evidence" value="ECO:0007669"/>
    <property type="project" value="InterPro"/>
</dbReference>
<dbReference type="Pfam" id="PF01513">
    <property type="entry name" value="NAD_kinase"/>
    <property type="match status" value="1"/>
</dbReference>
<protein>
    <recommendedName>
        <fullName evidence="6">NAD kinase</fullName>
        <ecNumber evidence="6">2.7.1.23</ecNumber>
    </recommendedName>
    <alternativeName>
        <fullName evidence="6">ATP-dependent NAD kinase</fullName>
    </alternativeName>
</protein>
<dbReference type="EMBL" id="DVMN01000063">
    <property type="protein sequence ID" value="HIU21325.1"/>
    <property type="molecule type" value="Genomic_DNA"/>
</dbReference>
<keyword evidence="6" id="KW-0547">Nucleotide-binding</keyword>
<comment type="catalytic activity">
    <reaction evidence="5 6">
        <text>NAD(+) + ATP = ADP + NADP(+) + H(+)</text>
        <dbReference type="Rhea" id="RHEA:18629"/>
        <dbReference type="ChEBI" id="CHEBI:15378"/>
        <dbReference type="ChEBI" id="CHEBI:30616"/>
        <dbReference type="ChEBI" id="CHEBI:57540"/>
        <dbReference type="ChEBI" id="CHEBI:58349"/>
        <dbReference type="ChEBI" id="CHEBI:456216"/>
        <dbReference type="EC" id="2.7.1.23"/>
    </reaction>
</comment>
<dbReference type="GO" id="GO:0005737">
    <property type="term" value="C:cytoplasm"/>
    <property type="evidence" value="ECO:0007669"/>
    <property type="project" value="UniProtKB-SubCell"/>
</dbReference>
<organism evidence="7 8">
    <name type="scientific">Candidatus Limadaptatus stercorigallinarum</name>
    <dbReference type="NCBI Taxonomy" id="2840845"/>
    <lineage>
        <taxon>Bacteria</taxon>
        <taxon>Bacillati</taxon>
        <taxon>Bacillota</taxon>
        <taxon>Clostridia</taxon>
        <taxon>Eubacteriales</taxon>
        <taxon>Candidatus Limadaptatus</taxon>
    </lineage>
</organism>
<proteinExistence type="inferred from homology"/>
<dbReference type="InterPro" id="IPR017438">
    <property type="entry name" value="ATP-NAD_kinase_N"/>
</dbReference>
<dbReference type="AlphaFoldDB" id="A0A9D1HU26"/>
<keyword evidence="4 6" id="KW-0520">NAD</keyword>
<feature type="binding site" evidence="6">
    <location>
        <position position="149"/>
    </location>
    <ligand>
        <name>NAD(+)</name>
        <dbReference type="ChEBI" id="CHEBI:57540"/>
    </ligand>
</feature>
<dbReference type="GO" id="GO:0051287">
    <property type="term" value="F:NAD binding"/>
    <property type="evidence" value="ECO:0007669"/>
    <property type="project" value="UniProtKB-ARBA"/>
</dbReference>
<dbReference type="Pfam" id="PF20143">
    <property type="entry name" value="NAD_kinase_C"/>
    <property type="match status" value="1"/>
</dbReference>
<dbReference type="PANTHER" id="PTHR20275">
    <property type="entry name" value="NAD KINASE"/>
    <property type="match status" value="1"/>
</dbReference>
<feature type="binding site" evidence="6">
    <location>
        <begin position="162"/>
        <end position="167"/>
    </location>
    <ligand>
        <name>NAD(+)</name>
        <dbReference type="ChEBI" id="CHEBI:57540"/>
    </ligand>
</feature>
<feature type="binding site" evidence="6">
    <location>
        <position position="151"/>
    </location>
    <ligand>
        <name>NAD(+)</name>
        <dbReference type="ChEBI" id="CHEBI:57540"/>
    </ligand>
</feature>
<dbReference type="GO" id="GO:0005524">
    <property type="term" value="F:ATP binding"/>
    <property type="evidence" value="ECO:0007669"/>
    <property type="project" value="UniProtKB-KW"/>
</dbReference>
<reference evidence="7" key="2">
    <citation type="journal article" date="2021" name="PeerJ">
        <title>Extensive microbial diversity within the chicken gut microbiome revealed by metagenomics and culture.</title>
        <authorList>
            <person name="Gilroy R."/>
            <person name="Ravi A."/>
            <person name="Getino M."/>
            <person name="Pursley I."/>
            <person name="Horton D.L."/>
            <person name="Alikhan N.F."/>
            <person name="Baker D."/>
            <person name="Gharbi K."/>
            <person name="Hall N."/>
            <person name="Watson M."/>
            <person name="Adriaenssens E.M."/>
            <person name="Foster-Nyarko E."/>
            <person name="Jarju S."/>
            <person name="Secka A."/>
            <person name="Antonio M."/>
            <person name="Oren A."/>
            <person name="Chaudhuri R.R."/>
            <person name="La Ragione R."/>
            <person name="Hildebrand F."/>
            <person name="Pallen M.J."/>
        </authorList>
    </citation>
    <scope>NUCLEOTIDE SEQUENCE</scope>
    <source>
        <strain evidence="7">1063</strain>
    </source>
</reference>
<dbReference type="Gene3D" id="2.60.200.30">
    <property type="entry name" value="Probable inorganic polyphosphate/atp-NAD kinase, domain 2"/>
    <property type="match status" value="1"/>
</dbReference>
<dbReference type="InterPro" id="IPR016064">
    <property type="entry name" value="NAD/diacylglycerol_kinase_sf"/>
</dbReference>
<gene>
    <name evidence="6" type="primary">nadK</name>
    <name evidence="7" type="ORF">IAD51_03700</name>
</gene>
<dbReference type="InterPro" id="IPR017437">
    <property type="entry name" value="ATP-NAD_kinase_PpnK-typ_C"/>
</dbReference>
<keyword evidence="3 6" id="KW-0521">NADP</keyword>
<evidence type="ECO:0000256" key="6">
    <source>
        <dbReference type="HAMAP-Rule" id="MF_00361"/>
    </source>
</evidence>
<dbReference type="HAMAP" id="MF_00361">
    <property type="entry name" value="NAD_kinase"/>
    <property type="match status" value="1"/>
</dbReference>
<reference evidence="7" key="1">
    <citation type="submission" date="2020-10" db="EMBL/GenBank/DDBJ databases">
        <authorList>
            <person name="Gilroy R."/>
        </authorList>
    </citation>
    <scope>NUCLEOTIDE SEQUENCE</scope>
    <source>
        <strain evidence="7">1063</strain>
    </source>
</reference>
<evidence type="ECO:0000256" key="2">
    <source>
        <dbReference type="ARBA" id="ARBA00022777"/>
    </source>
</evidence>
<dbReference type="Proteomes" id="UP000824088">
    <property type="component" value="Unassembled WGS sequence"/>
</dbReference>
<accession>A0A9D1HU26</accession>
<comment type="similarity">
    <text evidence="6">Belongs to the NAD kinase family.</text>
</comment>
<dbReference type="SUPFAM" id="SSF111331">
    <property type="entry name" value="NAD kinase/diacylglycerol kinase-like"/>
    <property type="match status" value="1"/>
</dbReference>
<dbReference type="Gene3D" id="3.40.50.10330">
    <property type="entry name" value="Probable inorganic polyphosphate/atp-NAD kinase, domain 1"/>
    <property type="match status" value="1"/>
</dbReference>
<feature type="binding site" evidence="6">
    <location>
        <begin position="122"/>
        <end position="123"/>
    </location>
    <ligand>
        <name>NAD(+)</name>
        <dbReference type="ChEBI" id="CHEBI:57540"/>
    </ligand>
</feature>
<evidence type="ECO:0000256" key="3">
    <source>
        <dbReference type="ARBA" id="ARBA00022857"/>
    </source>
</evidence>
<evidence type="ECO:0000256" key="5">
    <source>
        <dbReference type="ARBA" id="ARBA00047925"/>
    </source>
</evidence>
<keyword evidence="1 6" id="KW-0808">Transferase</keyword>
<keyword evidence="6" id="KW-0067">ATP-binding</keyword>
<sequence>MKIAVFTKSTLVCHPVRNAVLAALSARGDFALKEISADEAVPADCQRLLAFGGDGTMLEAAVRAARANVPLVGVNCGNLGFLTQFDAEAKPDDIAEALLHGKAVHRMLLECTTEKGKFLALNDIVVKSATTRPVSVELYVDGQFADAYRSDGMIVATPTGSTAYSLSAGGPVLAPDLDALTVNAVCPHTLHSRPLVVGANALIELRIIAGDLSLLVVDGAAAAELGAKSVVKVKKAAVSAPFIDAGGRGFYEKLLDKMNRWGLAQSAEVTES</sequence>
<comment type="caution">
    <text evidence="6">Lacks conserved residue(s) required for the propagation of feature annotation.</text>
</comment>
<keyword evidence="6" id="KW-0963">Cytoplasm</keyword>
<keyword evidence="2 6" id="KW-0418">Kinase</keyword>
<name>A0A9D1HU26_9FIRM</name>
<evidence type="ECO:0000256" key="4">
    <source>
        <dbReference type="ARBA" id="ARBA00023027"/>
    </source>
</evidence>
<dbReference type="GO" id="GO:0003951">
    <property type="term" value="F:NAD+ kinase activity"/>
    <property type="evidence" value="ECO:0007669"/>
    <property type="project" value="UniProtKB-UniRule"/>
</dbReference>
<evidence type="ECO:0000313" key="7">
    <source>
        <dbReference type="EMBL" id="HIU21325.1"/>
    </source>
</evidence>
<evidence type="ECO:0000313" key="8">
    <source>
        <dbReference type="Proteomes" id="UP000824088"/>
    </source>
</evidence>
<comment type="function">
    <text evidence="6">Involved in the regulation of the intracellular balance of NAD and NADP, and is a key enzyme in the biosynthesis of NADP. Catalyzes specifically the phosphorylation on 2'-hydroxyl of the adenosine moiety of NAD to yield NADP.</text>
</comment>
<dbReference type="InterPro" id="IPR002504">
    <property type="entry name" value="NADK"/>
</dbReference>
<dbReference type="GO" id="GO:0006741">
    <property type="term" value="P:NADP+ biosynthetic process"/>
    <property type="evidence" value="ECO:0007669"/>
    <property type="project" value="UniProtKB-UniRule"/>
</dbReference>
<comment type="caution">
    <text evidence="7">The sequence shown here is derived from an EMBL/GenBank/DDBJ whole genome shotgun (WGS) entry which is preliminary data.</text>
</comment>
<evidence type="ECO:0000256" key="1">
    <source>
        <dbReference type="ARBA" id="ARBA00022679"/>
    </source>
</evidence>